<dbReference type="InterPro" id="IPR010982">
    <property type="entry name" value="Lambda_DNA-bd_dom_sf"/>
</dbReference>
<reference evidence="2 3" key="1">
    <citation type="submission" date="2014-11" db="EMBL/GenBank/DDBJ databases">
        <title>Genome sequencing of Pantoea rodasii ND03.</title>
        <authorList>
            <person name="Muhamad Yunos N.Y."/>
            <person name="Chan K.-G."/>
        </authorList>
    </citation>
    <scope>NUCLEOTIDE SEQUENCE [LARGE SCALE GENOMIC DNA]</scope>
    <source>
        <strain evidence="2 3">ND03</strain>
    </source>
</reference>
<evidence type="ECO:0000313" key="2">
    <source>
        <dbReference type="EMBL" id="KHJ67741.1"/>
    </source>
</evidence>
<evidence type="ECO:0000313" key="3">
    <source>
        <dbReference type="Proteomes" id="UP000030853"/>
    </source>
</evidence>
<dbReference type="Pfam" id="PF01381">
    <property type="entry name" value="HTH_3"/>
    <property type="match status" value="1"/>
</dbReference>
<accession>A0A0B1R7T9</accession>
<gene>
    <name evidence="2" type="ORF">QU24_12360</name>
</gene>
<dbReference type="PROSITE" id="PS50943">
    <property type="entry name" value="HTH_CROC1"/>
    <property type="match status" value="1"/>
</dbReference>
<dbReference type="EMBL" id="JTJJ01000042">
    <property type="protein sequence ID" value="KHJ67741.1"/>
    <property type="molecule type" value="Genomic_DNA"/>
</dbReference>
<feature type="domain" description="HTH cro/C1-type" evidence="1">
    <location>
        <begin position="15"/>
        <end position="73"/>
    </location>
</feature>
<name>A0A0B1R7T9_9GAMM</name>
<proteinExistence type="predicted"/>
<dbReference type="Gene3D" id="1.10.260.40">
    <property type="entry name" value="lambda repressor-like DNA-binding domains"/>
    <property type="match status" value="1"/>
</dbReference>
<dbReference type="InterPro" id="IPR001387">
    <property type="entry name" value="Cro/C1-type_HTH"/>
</dbReference>
<sequence length="96" mass="10673">MKPTSSLQDTFCRRLKHARLAKNLSQKRLGIAAGIEEFSASARINRYEVGVHQPDLLTLQLLAKALDISAAYFLAEDDRLAEMILRFSEGKSGNVP</sequence>
<dbReference type="AlphaFoldDB" id="A0A0B1R7T9"/>
<dbReference type="SUPFAM" id="SSF47413">
    <property type="entry name" value="lambda repressor-like DNA-binding domains"/>
    <property type="match status" value="1"/>
</dbReference>
<protein>
    <submittedName>
        <fullName evidence="2">XRE family transcriptional regulator</fullName>
    </submittedName>
</protein>
<dbReference type="SMART" id="SM00530">
    <property type="entry name" value="HTH_XRE"/>
    <property type="match status" value="1"/>
</dbReference>
<dbReference type="CDD" id="cd00093">
    <property type="entry name" value="HTH_XRE"/>
    <property type="match status" value="1"/>
</dbReference>
<dbReference type="Proteomes" id="UP000030853">
    <property type="component" value="Unassembled WGS sequence"/>
</dbReference>
<dbReference type="RefSeq" id="WP_039331413.1">
    <property type="nucleotide sequence ID" value="NZ_JTJJ01000042.1"/>
</dbReference>
<comment type="caution">
    <text evidence="2">The sequence shown here is derived from an EMBL/GenBank/DDBJ whole genome shotgun (WGS) entry which is preliminary data.</text>
</comment>
<dbReference type="GO" id="GO:0003677">
    <property type="term" value="F:DNA binding"/>
    <property type="evidence" value="ECO:0007669"/>
    <property type="project" value="InterPro"/>
</dbReference>
<evidence type="ECO:0000259" key="1">
    <source>
        <dbReference type="PROSITE" id="PS50943"/>
    </source>
</evidence>
<organism evidence="2 3">
    <name type="scientific">Pantoea rodasii</name>
    <dbReference type="NCBI Taxonomy" id="1076549"/>
    <lineage>
        <taxon>Bacteria</taxon>
        <taxon>Pseudomonadati</taxon>
        <taxon>Pseudomonadota</taxon>
        <taxon>Gammaproteobacteria</taxon>
        <taxon>Enterobacterales</taxon>
        <taxon>Erwiniaceae</taxon>
        <taxon>Pantoea</taxon>
    </lineage>
</organism>